<dbReference type="AlphaFoldDB" id="A0A1I3LWE6"/>
<dbReference type="Proteomes" id="UP000198915">
    <property type="component" value="Unassembled WGS sequence"/>
</dbReference>
<name>A0A1I3LWE6_9BACL</name>
<evidence type="ECO:0000313" key="3">
    <source>
        <dbReference type="Proteomes" id="UP000198915"/>
    </source>
</evidence>
<sequence length="247" mass="26863">MGTISSGLPIANGIPIGISKLFAAPNVADEIDVCTRFCRWIDLYFEKISIGILAISIAASAPMIEVLGVTPSDVINCIPIIAPNTDKPTFNSSENGSKTEGCFSLGALSLAMFLPPCKIFCMIAHIPISALPYYCFFLLHMGYVHAKGLENRCCCEGTGETINLRFSLLSKGLLLIYSVFFYFNKNRPLSPMGSDPKDDPHFWASPQNTDCTNAFTSSDWHEYPSSSIPAWQHLGESAPPDRSGHSG</sequence>
<accession>A0A1I3LWE6</accession>
<evidence type="ECO:0000256" key="1">
    <source>
        <dbReference type="SAM" id="Phobius"/>
    </source>
</evidence>
<proteinExistence type="predicted"/>
<reference evidence="3" key="1">
    <citation type="submission" date="2016-10" db="EMBL/GenBank/DDBJ databases">
        <authorList>
            <person name="Varghese N."/>
            <person name="Submissions S."/>
        </authorList>
    </citation>
    <scope>NUCLEOTIDE SEQUENCE [LARGE SCALE GENOMIC DNA]</scope>
    <source>
        <strain evidence="3">OK042</strain>
    </source>
</reference>
<feature type="transmembrane region" description="Helical" evidence="1">
    <location>
        <begin position="164"/>
        <end position="183"/>
    </location>
</feature>
<gene>
    <name evidence="2" type="ORF">SAMN05518846_101447</name>
</gene>
<dbReference type="EMBL" id="FORT01000001">
    <property type="protein sequence ID" value="SFI89059.1"/>
    <property type="molecule type" value="Genomic_DNA"/>
</dbReference>
<protein>
    <submittedName>
        <fullName evidence="2">Uncharacterized protein</fullName>
    </submittedName>
</protein>
<keyword evidence="3" id="KW-1185">Reference proteome</keyword>
<organism evidence="2 3">
    <name type="scientific">Brevibacillus centrosporus</name>
    <dbReference type="NCBI Taxonomy" id="54910"/>
    <lineage>
        <taxon>Bacteria</taxon>
        <taxon>Bacillati</taxon>
        <taxon>Bacillota</taxon>
        <taxon>Bacilli</taxon>
        <taxon>Bacillales</taxon>
        <taxon>Paenibacillaceae</taxon>
        <taxon>Brevibacillus</taxon>
    </lineage>
</organism>
<feature type="transmembrane region" description="Helical" evidence="1">
    <location>
        <begin position="119"/>
        <end position="144"/>
    </location>
</feature>
<keyword evidence="1" id="KW-1133">Transmembrane helix</keyword>
<evidence type="ECO:0000313" key="2">
    <source>
        <dbReference type="EMBL" id="SFI89059.1"/>
    </source>
</evidence>
<dbReference type="STRING" id="1884381.SAMN05518846_101447"/>
<keyword evidence="1" id="KW-0472">Membrane</keyword>
<keyword evidence="1" id="KW-0812">Transmembrane</keyword>